<name>A0A8J5GGL3_ZINOF</name>
<evidence type="ECO:0000256" key="1">
    <source>
        <dbReference type="SAM" id="MobiDB-lite"/>
    </source>
</evidence>
<organism evidence="3 4">
    <name type="scientific">Zingiber officinale</name>
    <name type="common">Ginger</name>
    <name type="synonym">Amomum zingiber</name>
    <dbReference type="NCBI Taxonomy" id="94328"/>
    <lineage>
        <taxon>Eukaryota</taxon>
        <taxon>Viridiplantae</taxon>
        <taxon>Streptophyta</taxon>
        <taxon>Embryophyta</taxon>
        <taxon>Tracheophyta</taxon>
        <taxon>Spermatophyta</taxon>
        <taxon>Magnoliopsida</taxon>
        <taxon>Liliopsida</taxon>
        <taxon>Zingiberales</taxon>
        <taxon>Zingiberaceae</taxon>
        <taxon>Zingiber</taxon>
    </lineage>
</organism>
<feature type="region of interest" description="Disordered" evidence="1">
    <location>
        <begin position="1"/>
        <end position="36"/>
    </location>
</feature>
<evidence type="ECO:0000313" key="4">
    <source>
        <dbReference type="Proteomes" id="UP000734854"/>
    </source>
</evidence>
<dbReference type="InterPro" id="IPR000313">
    <property type="entry name" value="PWWP_dom"/>
</dbReference>
<dbReference type="SMART" id="SM00293">
    <property type="entry name" value="PWWP"/>
    <property type="match status" value="1"/>
</dbReference>
<protein>
    <recommendedName>
        <fullName evidence="2">PWWP domain-containing protein</fullName>
    </recommendedName>
</protein>
<keyword evidence="4" id="KW-1185">Reference proteome</keyword>
<gene>
    <name evidence="3" type="ORF">ZIOFF_032346</name>
</gene>
<sequence length="1854" mass="203544">MDSRLTEERTTGLDLNAGELEQGSSDSGAELVSDTGGEVSTSAECLVFRNSEGSVLTADGVADCSDAAEITESLRNREEKQSGTRNPFFTGCEADHTPERNVVETLNVLALDVEGEIKPAEFEKSGSEVETFEKLESSLTEKTSLENAAHTDNSLKGRILLAGNEIFERHLASADESEAQGKVEMYYMERAGVSKTAEAMNAHYPCENKNKGIQCSPCEANFNGEKDECLKNEDEAELVEEDTRNEEKQDNMSNVSFDNDSVASALQDKVLDSVVLEHHSPVGTCKPEISTFGGAHDLGNAEPTTFDLDGDGVEIAEDTPCPEGIKVEISEFKNQTECKEEPLSDKVWNQKVDELMPPDEHVAVSVVDEPEKRAFGDGKLESKLVDTECSSGSGSSANHAFLEADKLEVQVNTGDECMEASDGIELSGDPEKVIQVANDDSEMGLGTDALDAAAEADGAPSQILLQDGNAIKLPQDCLSSADKIEGLQKEAVNWKVVNELCHGTEVSVVGSSVQNEGSTHSVLTDDMEVVSTDNHYKESVELDRPTVAGESSMLHSSENNTFGTEMTYVDLIQNDHDEESSIQQKHFKKVGVVSSDGDENNQVNNDKINSDMTGPIMEINISEKDPLGEYIPDVSFMISTESDADIDIQVVEVDTGDIHLLEEAHMIERVSGAETETEEMEIDRWNMKNNESSAAVNDSISNPQVLMSKNQFVVDEKLSVGDARVSSSNLVLEAKSDQDMMIDEELSNGNKQTVAHVAAEAEISIEDIGQHTCYSFPSKDEYDFTISDLVWGKVKSHPWWPGQIFDVSDASDLALKYQKKDNFLVAYFGDKTFAWCDESQLKHFEIHFPQLEKQSTSDVFTSAVDGTLDEFSRRIGLGMTCFCLPEVISINCQKVENAGVRKGSNGYLLDRPAILSYFEPVKLLEYIKNLAQFPDYDTDRLSLVLANAQLKALYRSKGYPELPSFNLFDGGIIDCDDDISHLNSESIGKDLFEQSCHILCDSGEQRSRGHKKQKHVLEDGKKQKSLSELMLPEDSQLENGVIIKSFIEADHDSVPCSSSKRHKIIDIDSSDSARSKKRRPESIGDMEMCLPSPAIRSSFKVGEYIRRVASQLTGSSSNLRTSNEASLKVCKGDSVYDDFASDSFGDTTMESPSFELDDSEYYASPNEMFLLLHLAARDPIEGYDYLSSLISFFTKFRNYCVSSSASEEKHLEEERAEKDKKRRVEALSVFSEMIETDHMMDSYWSDLISHNRPTKIEVEVHAPAQRKKRKTSRQTSALISVPVVQATEHIQIGIACPTMKQVLSSDRPIISVNAKIVDRCMPTALVLNFNKSSPLPSEVDLIRIFCRYGPIVEVATEVQQESNSVKLIFKRLTDAEMAFSSARKYGWFGPSLLSYHLRYLSSTPDTFADIQQSDNYAALPEHSNLETPGNDSDSNLKNKCDAESMESLCADIPCDHPSVSNAYIDTNSQNQSELVFTGNGRTDTTAVLHTSASDASPNNSLLMQSDTAITEESKTDFPGDHLSVSVASPDSDVKNEDNAVLVQSNTDANLPCDIHPLTSNICSDTNLQDKYDTISDIILQENSDALVRSTDSDIHNELHPCIYEVLPDNLDDKGDAVMIESRSVASLDSDIPNQGDAIPLDSDTNDLPCDLHPPIYDTPADTNLQEKHETVSDTTISDVIVRDCAGIQSELRASISDALILNDLHAKSDALLIERSVTSLDFDVQTQSDVVLNESSTISLPSDRHPLRAGSSQDLHEKCETVSNINVDENSNLVVRDDNNSDSGSQHHASLPDVVLIENSEIQLPGSIHPSIYNASTEAGLQCESDPLLTESSNVSSSNSIHGSTLDASPYSEP</sequence>
<dbReference type="Proteomes" id="UP000734854">
    <property type="component" value="Unassembled WGS sequence"/>
</dbReference>
<dbReference type="EMBL" id="JACMSC010000009">
    <property type="protein sequence ID" value="KAG6507011.1"/>
    <property type="molecule type" value="Genomic_DNA"/>
</dbReference>
<dbReference type="PANTHER" id="PTHR42851:SF4">
    <property type="entry name" value="PWWP DOMAIN-CONTAINING PROTEIN"/>
    <property type="match status" value="1"/>
</dbReference>
<feature type="region of interest" description="Disordered" evidence="1">
    <location>
        <begin position="1828"/>
        <end position="1854"/>
    </location>
</feature>
<feature type="compositionally biased region" description="Basic and acidic residues" evidence="1">
    <location>
        <begin position="1"/>
        <end position="11"/>
    </location>
</feature>
<dbReference type="InterPro" id="IPR053063">
    <property type="entry name" value="PWWP_domain_containing_PDP"/>
</dbReference>
<feature type="region of interest" description="Disordered" evidence="1">
    <location>
        <begin position="1067"/>
        <end position="1086"/>
    </location>
</feature>
<comment type="caution">
    <text evidence="3">The sequence shown here is derived from an EMBL/GenBank/DDBJ whole genome shotgun (WGS) entry which is preliminary data.</text>
</comment>
<dbReference type="PANTHER" id="PTHR42851">
    <property type="entry name" value="ALDOLASE-RELATED"/>
    <property type="match status" value="1"/>
</dbReference>
<dbReference type="CDD" id="cd05162">
    <property type="entry name" value="PWWP"/>
    <property type="match status" value="1"/>
</dbReference>
<evidence type="ECO:0000313" key="3">
    <source>
        <dbReference type="EMBL" id="KAG6507011.1"/>
    </source>
</evidence>
<dbReference type="PROSITE" id="PS50812">
    <property type="entry name" value="PWWP"/>
    <property type="match status" value="1"/>
</dbReference>
<dbReference type="Pfam" id="PF00855">
    <property type="entry name" value="PWWP"/>
    <property type="match status" value="1"/>
</dbReference>
<proteinExistence type="predicted"/>
<feature type="domain" description="PWWP" evidence="2">
    <location>
        <begin position="786"/>
        <end position="835"/>
    </location>
</feature>
<reference evidence="3 4" key="1">
    <citation type="submission" date="2020-08" db="EMBL/GenBank/DDBJ databases">
        <title>Plant Genome Project.</title>
        <authorList>
            <person name="Zhang R.-G."/>
        </authorList>
    </citation>
    <scope>NUCLEOTIDE SEQUENCE [LARGE SCALE GENOMIC DNA]</scope>
    <source>
        <tissue evidence="3">Rhizome</tissue>
    </source>
</reference>
<dbReference type="OrthoDB" id="62853at2759"/>
<accession>A0A8J5GGL3</accession>
<evidence type="ECO:0000259" key="2">
    <source>
        <dbReference type="PROSITE" id="PS50812"/>
    </source>
</evidence>